<name>A0A6C2U9X3_PONDE</name>
<sequence>MKTGNTLLFLGLAAVLAGCATSSQVQEMIDASHQDYLTKAESHDASIEVLKKSAMTGLEKSKTNGEALASLEVQLGDIITQLKIIKGYAEASKVMSAANTVKVADLDVQVQKNTEADAAAMELLMKFDKLYEGVMIAHYQTIADSANAAIESLKNGGWHSTSNAPVNLDEPIEILAPDTSATGINTPVAE</sequence>
<accession>A0A6C2U9X3</accession>
<keyword evidence="1" id="KW-0732">Signal</keyword>
<dbReference type="Proteomes" id="UP000366872">
    <property type="component" value="Unassembled WGS sequence"/>
</dbReference>
<dbReference type="EMBL" id="CAAHFG010000004">
    <property type="protein sequence ID" value="VGO16840.1"/>
    <property type="molecule type" value="Genomic_DNA"/>
</dbReference>
<dbReference type="RefSeq" id="WP_136082361.1">
    <property type="nucleotide sequence ID" value="NZ_CAAHFG010000004.1"/>
</dbReference>
<reference evidence="2 3" key="1">
    <citation type="submission" date="2019-04" db="EMBL/GenBank/DDBJ databases">
        <authorList>
            <person name="Van Vliet M D."/>
        </authorList>
    </citation>
    <scope>NUCLEOTIDE SEQUENCE [LARGE SCALE GENOMIC DNA]</scope>
    <source>
        <strain evidence="2 3">F1</strain>
    </source>
</reference>
<evidence type="ECO:0000313" key="2">
    <source>
        <dbReference type="EMBL" id="VGO16840.1"/>
    </source>
</evidence>
<dbReference type="PROSITE" id="PS51257">
    <property type="entry name" value="PROKAR_LIPOPROTEIN"/>
    <property type="match status" value="1"/>
</dbReference>
<dbReference type="AlphaFoldDB" id="A0A6C2U9X3"/>
<evidence type="ECO:0000313" key="3">
    <source>
        <dbReference type="Proteomes" id="UP000366872"/>
    </source>
</evidence>
<organism evidence="2 3">
    <name type="scientific">Pontiella desulfatans</name>
    <dbReference type="NCBI Taxonomy" id="2750659"/>
    <lineage>
        <taxon>Bacteria</taxon>
        <taxon>Pseudomonadati</taxon>
        <taxon>Kiritimatiellota</taxon>
        <taxon>Kiritimatiellia</taxon>
        <taxon>Kiritimatiellales</taxon>
        <taxon>Pontiellaceae</taxon>
        <taxon>Pontiella</taxon>
    </lineage>
</organism>
<protein>
    <recommendedName>
        <fullName evidence="4">DUF4142 domain-containing protein</fullName>
    </recommendedName>
</protein>
<gene>
    <name evidence="2" type="ORF">PDESU_05432</name>
</gene>
<evidence type="ECO:0008006" key="4">
    <source>
        <dbReference type="Google" id="ProtNLM"/>
    </source>
</evidence>
<feature type="chain" id="PRO_5025693495" description="DUF4142 domain-containing protein" evidence="1">
    <location>
        <begin position="26"/>
        <end position="190"/>
    </location>
</feature>
<keyword evidence="3" id="KW-1185">Reference proteome</keyword>
<evidence type="ECO:0000256" key="1">
    <source>
        <dbReference type="SAM" id="SignalP"/>
    </source>
</evidence>
<proteinExistence type="predicted"/>
<feature type="signal peptide" evidence="1">
    <location>
        <begin position="1"/>
        <end position="25"/>
    </location>
</feature>